<keyword evidence="1" id="KW-0378">Hydrolase</keyword>
<dbReference type="Pfam" id="PF08282">
    <property type="entry name" value="Hydrolase_3"/>
    <property type="match status" value="1"/>
</dbReference>
<dbReference type="PANTHER" id="PTHR10000:SF8">
    <property type="entry name" value="HAD SUPERFAMILY HYDROLASE-LIKE, TYPE 3"/>
    <property type="match status" value="1"/>
</dbReference>
<dbReference type="VEuPathDB" id="PiroplasmaDB:BOVATA_015730"/>
<protein>
    <submittedName>
        <fullName evidence="1">Haloacid dehalogenase-like hydrolase family member</fullName>
    </submittedName>
</protein>
<dbReference type="SUPFAM" id="SSF56784">
    <property type="entry name" value="HAD-like"/>
    <property type="match status" value="1"/>
</dbReference>
<evidence type="ECO:0000313" key="1">
    <source>
        <dbReference type="EMBL" id="GBE60080.1"/>
    </source>
</evidence>
<dbReference type="GeneID" id="39873850"/>
<dbReference type="InterPro" id="IPR023214">
    <property type="entry name" value="HAD_sf"/>
</dbReference>
<organism evidence="1 2">
    <name type="scientific">Babesia ovata</name>
    <dbReference type="NCBI Taxonomy" id="189622"/>
    <lineage>
        <taxon>Eukaryota</taxon>
        <taxon>Sar</taxon>
        <taxon>Alveolata</taxon>
        <taxon>Apicomplexa</taxon>
        <taxon>Aconoidasida</taxon>
        <taxon>Piroplasmida</taxon>
        <taxon>Babesiidae</taxon>
        <taxon>Babesia</taxon>
    </lineage>
</organism>
<dbReference type="GO" id="GO:0000287">
    <property type="term" value="F:magnesium ion binding"/>
    <property type="evidence" value="ECO:0007669"/>
    <property type="project" value="TreeGrafter"/>
</dbReference>
<dbReference type="Proteomes" id="UP000236319">
    <property type="component" value="Unassembled WGS sequence"/>
</dbReference>
<sequence length="304" mass="33234">MCSPITPASGGCRTLCIASDPPKYIGIDVDNTFHTHDAAAMAKNRRAFRKLVESGYRPVFVTGTDQCPSVHRCLGRTLKASQDVLEDLYADGVYRGYPGVYQNGATVYNERGELIFTVAFSKGFIRDVCDILEEHRLGAHVLFEAPNEYYALPHDKNLTELVARNLGLPSPVIESTVAEICAADITHMLCYQFAKVELHMKAEPERDYVAREGPMEITGINPPCVNKLEGLRALLAYEKADANGFAFIGDGSNDIEALRASQWSFAVGNASGSVKATAKNVLEETNDEAAFAKMAELLYGINVD</sequence>
<dbReference type="GO" id="GO:0016791">
    <property type="term" value="F:phosphatase activity"/>
    <property type="evidence" value="ECO:0007669"/>
    <property type="project" value="TreeGrafter"/>
</dbReference>
<dbReference type="RefSeq" id="XP_028866323.1">
    <property type="nucleotide sequence ID" value="XM_029010490.1"/>
</dbReference>
<accession>A0A2H6KAR5</accession>
<dbReference type="Gene3D" id="3.40.50.1000">
    <property type="entry name" value="HAD superfamily/HAD-like"/>
    <property type="match status" value="1"/>
</dbReference>
<gene>
    <name evidence="1" type="ORF">BOVATA_015730</name>
</gene>
<dbReference type="PANTHER" id="PTHR10000">
    <property type="entry name" value="PHOSPHOSERINE PHOSPHATASE"/>
    <property type="match status" value="1"/>
</dbReference>
<reference evidence="1 2" key="1">
    <citation type="journal article" date="2017" name="BMC Genomics">
        <title>Whole-genome assembly of Babesia ovata and comparative genomics between closely related pathogens.</title>
        <authorList>
            <person name="Yamagishi J."/>
            <person name="Asada M."/>
            <person name="Hakimi H."/>
            <person name="Tanaka T.Q."/>
            <person name="Sugimoto C."/>
            <person name="Kawazu S."/>
        </authorList>
    </citation>
    <scope>NUCLEOTIDE SEQUENCE [LARGE SCALE GENOMIC DNA]</scope>
    <source>
        <strain evidence="1 2">Miyake</strain>
    </source>
</reference>
<dbReference type="EMBL" id="BDSA01000002">
    <property type="protein sequence ID" value="GBE60080.1"/>
    <property type="molecule type" value="Genomic_DNA"/>
</dbReference>
<name>A0A2H6KAR5_9APIC</name>
<dbReference type="AlphaFoldDB" id="A0A2H6KAR5"/>
<comment type="caution">
    <text evidence="1">The sequence shown here is derived from an EMBL/GenBank/DDBJ whole genome shotgun (WGS) entry which is preliminary data.</text>
</comment>
<evidence type="ECO:0000313" key="2">
    <source>
        <dbReference type="Proteomes" id="UP000236319"/>
    </source>
</evidence>
<dbReference type="GO" id="GO:0005829">
    <property type="term" value="C:cytosol"/>
    <property type="evidence" value="ECO:0007669"/>
    <property type="project" value="TreeGrafter"/>
</dbReference>
<dbReference type="Gene3D" id="3.30.1240.10">
    <property type="match status" value="1"/>
</dbReference>
<dbReference type="OrthoDB" id="27226at2759"/>
<proteinExistence type="predicted"/>
<keyword evidence="2" id="KW-1185">Reference proteome</keyword>
<dbReference type="InterPro" id="IPR036412">
    <property type="entry name" value="HAD-like_sf"/>
</dbReference>